<evidence type="ECO:0000256" key="3">
    <source>
        <dbReference type="ARBA" id="ARBA00022741"/>
    </source>
</evidence>
<evidence type="ECO:0000256" key="1">
    <source>
        <dbReference type="ARBA" id="ARBA00010688"/>
    </source>
</evidence>
<sequence length="294" mass="30182">MTRVAVIGEALVDVIRGVPHPGGSPVNVAVGLARLGMDVSMTTRIGSDEHGRLIEEHVTGSGVALLDGSVVDERTSAAVVVLDDEGVARYDFDVVWDLPPVDLASFDLVHIGSIGAYLEPGASVVNDALEAVDRRTLVSFDPNIRPALIGPRAEAIVQTERLAAASHVVKLSDEDAAWLYPGESLEGVLRRFQALGVRLAIATRGPAGCVALADDIVLDVPARPVVVADTVGAGDAFMSGLLAAVAADEGAAVVAAGGAPALGWAHVLQVALESAAITVSRPGANPPWSAELPL</sequence>
<dbReference type="InterPro" id="IPR029056">
    <property type="entry name" value="Ribokinase-like"/>
</dbReference>
<dbReference type="CDD" id="cd01167">
    <property type="entry name" value="bac_FRK"/>
    <property type="match status" value="1"/>
</dbReference>
<keyword evidence="2 7" id="KW-0808">Transferase</keyword>
<feature type="domain" description="Carbohydrate kinase PfkB" evidence="6">
    <location>
        <begin position="9"/>
        <end position="288"/>
    </location>
</feature>
<dbReference type="Proteomes" id="UP001323798">
    <property type="component" value="Chromosome"/>
</dbReference>
<keyword evidence="5" id="KW-0067">ATP-binding</keyword>
<dbReference type="InterPro" id="IPR011611">
    <property type="entry name" value="PfkB_dom"/>
</dbReference>
<keyword evidence="8" id="KW-1185">Reference proteome</keyword>
<evidence type="ECO:0000259" key="6">
    <source>
        <dbReference type="Pfam" id="PF00294"/>
    </source>
</evidence>
<protein>
    <submittedName>
        <fullName evidence="7">Carbohydrate kinase</fullName>
        <ecNumber evidence="7">2.7.1.-</ecNumber>
    </submittedName>
</protein>
<dbReference type="PROSITE" id="PS00584">
    <property type="entry name" value="PFKB_KINASES_2"/>
    <property type="match status" value="1"/>
</dbReference>
<dbReference type="SUPFAM" id="SSF53613">
    <property type="entry name" value="Ribokinase-like"/>
    <property type="match status" value="1"/>
</dbReference>
<dbReference type="InterPro" id="IPR002173">
    <property type="entry name" value="Carboh/pur_kinase_PfkB_CS"/>
</dbReference>
<dbReference type="EC" id="2.7.1.-" evidence="7"/>
<evidence type="ECO:0000313" key="8">
    <source>
        <dbReference type="Proteomes" id="UP001323798"/>
    </source>
</evidence>
<evidence type="ECO:0000313" key="7">
    <source>
        <dbReference type="EMBL" id="WPR89382.1"/>
    </source>
</evidence>
<dbReference type="GO" id="GO:0016301">
    <property type="term" value="F:kinase activity"/>
    <property type="evidence" value="ECO:0007669"/>
    <property type="project" value="UniProtKB-KW"/>
</dbReference>
<dbReference type="Gene3D" id="3.40.1190.20">
    <property type="match status" value="1"/>
</dbReference>
<dbReference type="PANTHER" id="PTHR43085">
    <property type="entry name" value="HEXOKINASE FAMILY MEMBER"/>
    <property type="match status" value="1"/>
</dbReference>
<evidence type="ECO:0000256" key="2">
    <source>
        <dbReference type="ARBA" id="ARBA00022679"/>
    </source>
</evidence>
<keyword evidence="3" id="KW-0547">Nucleotide-binding</keyword>
<name>A0ABZ0SJ25_9MICO</name>
<dbReference type="RefSeq" id="WP_320942098.1">
    <property type="nucleotide sequence ID" value="NZ_BAABEU010000001.1"/>
</dbReference>
<gene>
    <name evidence="7" type="ORF">SM116_16730</name>
</gene>
<dbReference type="InterPro" id="IPR050306">
    <property type="entry name" value="PfkB_Carbo_kinase"/>
</dbReference>
<dbReference type="PANTHER" id="PTHR43085:SF1">
    <property type="entry name" value="PSEUDOURIDINE KINASE-RELATED"/>
    <property type="match status" value="1"/>
</dbReference>
<accession>A0ABZ0SJ25</accession>
<dbReference type="Pfam" id="PF00294">
    <property type="entry name" value="PfkB"/>
    <property type="match status" value="1"/>
</dbReference>
<organism evidence="7 8">
    <name type="scientific">Microbacterium rhizosphaerae</name>
    <dbReference type="NCBI Taxonomy" id="1678237"/>
    <lineage>
        <taxon>Bacteria</taxon>
        <taxon>Bacillati</taxon>
        <taxon>Actinomycetota</taxon>
        <taxon>Actinomycetes</taxon>
        <taxon>Micrococcales</taxon>
        <taxon>Microbacteriaceae</taxon>
        <taxon>Microbacterium</taxon>
    </lineage>
</organism>
<evidence type="ECO:0000256" key="5">
    <source>
        <dbReference type="ARBA" id="ARBA00022840"/>
    </source>
</evidence>
<keyword evidence="4 7" id="KW-0418">Kinase</keyword>
<comment type="similarity">
    <text evidence="1">Belongs to the carbohydrate kinase PfkB family.</text>
</comment>
<evidence type="ECO:0000256" key="4">
    <source>
        <dbReference type="ARBA" id="ARBA00022777"/>
    </source>
</evidence>
<dbReference type="EMBL" id="CP139368">
    <property type="protein sequence ID" value="WPR89382.1"/>
    <property type="molecule type" value="Genomic_DNA"/>
</dbReference>
<proteinExistence type="inferred from homology"/>
<dbReference type="PROSITE" id="PS00583">
    <property type="entry name" value="PFKB_KINASES_1"/>
    <property type="match status" value="1"/>
</dbReference>
<reference evidence="7 8" key="1">
    <citation type="submission" date="2023-11" db="EMBL/GenBank/DDBJ databases">
        <title>Genome sequence of Microbacterium rhizosphaerae KACC 19337.</title>
        <authorList>
            <person name="Choi H."/>
            <person name="Kim S."/>
            <person name="Kim Y."/>
            <person name="Kwon S.-W."/>
            <person name="Heo J."/>
        </authorList>
    </citation>
    <scope>NUCLEOTIDE SEQUENCE [LARGE SCALE GENOMIC DNA]</scope>
    <source>
        <strain evidence="7 8">KACC 19337</strain>
    </source>
</reference>